<dbReference type="Gene3D" id="3.10.10.10">
    <property type="entry name" value="HIV Type 1 Reverse Transcriptase, subunit A, domain 1"/>
    <property type="match status" value="1"/>
</dbReference>
<gene>
    <name evidence="1" type="primary">POL_1</name>
    <name evidence="1" type="ORF">RLOC_00013851</name>
</gene>
<dbReference type="InterPro" id="IPR051320">
    <property type="entry name" value="Viral_Replic_Matur_Polypro"/>
</dbReference>
<comment type="caution">
    <text evidence="1">The sequence shown here is derived from an EMBL/GenBank/DDBJ whole genome shotgun (WGS) entry which is preliminary data.</text>
</comment>
<dbReference type="EMBL" id="MUZQ01000621">
    <property type="protein sequence ID" value="OWK50092.1"/>
    <property type="molecule type" value="Genomic_DNA"/>
</dbReference>
<evidence type="ECO:0000313" key="1">
    <source>
        <dbReference type="EMBL" id="OWK50092.1"/>
    </source>
</evidence>
<dbReference type="PANTHER" id="PTHR33064">
    <property type="entry name" value="POL PROTEIN"/>
    <property type="match status" value="1"/>
</dbReference>
<dbReference type="SUPFAM" id="SSF56672">
    <property type="entry name" value="DNA/RNA polymerases"/>
    <property type="match status" value="1"/>
</dbReference>
<sequence>MVLGHWKNECPNRFYQGNQPSRDQDIAKLMVVGQYSSCLENSKEPFVTIQLGRDLLAKLDAVIIFENGELLMRTPESKTGKILMIKEKTASSIPREVEDAVIPSVWETDIPGKSKLAQPIHVELKEGAKAVQVKQYPIKPEAWQGIVKIIDKFLKYKILEEFESEYNTPIFPVRKPNGGYGLVQDLGAINDITKDIYPVVANPYTLLTSVKEAYKWLTVIDLKDAFSCIPLDKGSRNLFAFEWENPDNGRKTQLT</sequence>
<accession>A0A218U9M3</accession>
<name>A0A218U9M3_9PASE</name>
<evidence type="ECO:0000313" key="2">
    <source>
        <dbReference type="Proteomes" id="UP000197619"/>
    </source>
</evidence>
<proteinExistence type="predicted"/>
<organism evidence="1 2">
    <name type="scientific">Lonchura striata</name>
    <name type="common">white-rumped munia</name>
    <dbReference type="NCBI Taxonomy" id="40157"/>
    <lineage>
        <taxon>Eukaryota</taxon>
        <taxon>Metazoa</taxon>
        <taxon>Chordata</taxon>
        <taxon>Craniata</taxon>
        <taxon>Vertebrata</taxon>
        <taxon>Euteleostomi</taxon>
        <taxon>Archelosauria</taxon>
        <taxon>Archosauria</taxon>
        <taxon>Dinosauria</taxon>
        <taxon>Saurischia</taxon>
        <taxon>Theropoda</taxon>
        <taxon>Coelurosauria</taxon>
        <taxon>Aves</taxon>
        <taxon>Neognathae</taxon>
        <taxon>Neoaves</taxon>
        <taxon>Telluraves</taxon>
        <taxon>Australaves</taxon>
        <taxon>Passeriformes</taxon>
        <taxon>Passeroidea</taxon>
        <taxon>Estrildidae</taxon>
        <taxon>Estrildinae</taxon>
        <taxon>Lonchura</taxon>
    </lineage>
</organism>
<dbReference type="Proteomes" id="UP000197619">
    <property type="component" value="Unassembled WGS sequence"/>
</dbReference>
<reference evidence="1 2" key="1">
    <citation type="submission" date="2017-05" db="EMBL/GenBank/DDBJ databases">
        <title>Genome of assembly of the Bengalese finch, Lonchura striata domestica.</title>
        <authorList>
            <person name="Colquitt B.M."/>
            <person name="Brainard M.S."/>
        </authorList>
    </citation>
    <scope>NUCLEOTIDE SEQUENCE [LARGE SCALE GENOMIC DNA]</scope>
    <source>
        <strain evidence="1">White83orange57</strain>
    </source>
</reference>
<dbReference type="AlphaFoldDB" id="A0A218U9M3"/>
<protein>
    <submittedName>
        <fullName evidence="1">Pol polyprotein</fullName>
    </submittedName>
</protein>
<dbReference type="InterPro" id="IPR043502">
    <property type="entry name" value="DNA/RNA_pol_sf"/>
</dbReference>
<dbReference type="PANTHER" id="PTHR33064:SF37">
    <property type="entry name" value="RIBONUCLEASE H"/>
    <property type="match status" value="1"/>
</dbReference>
<keyword evidence="2" id="KW-1185">Reference proteome</keyword>